<dbReference type="EMBL" id="CAXHTB010000005">
    <property type="protein sequence ID" value="CAL0306323.1"/>
    <property type="molecule type" value="Genomic_DNA"/>
</dbReference>
<feature type="region of interest" description="Disordered" evidence="1">
    <location>
        <begin position="707"/>
        <end position="733"/>
    </location>
</feature>
<dbReference type="Proteomes" id="UP001497480">
    <property type="component" value="Unassembled WGS sequence"/>
</dbReference>
<keyword evidence="3" id="KW-1185">Reference proteome</keyword>
<name>A0AAV1WBD0_LUPLU</name>
<feature type="region of interest" description="Disordered" evidence="1">
    <location>
        <begin position="1"/>
        <end position="83"/>
    </location>
</feature>
<organism evidence="2 3">
    <name type="scientific">Lupinus luteus</name>
    <name type="common">European yellow lupine</name>
    <dbReference type="NCBI Taxonomy" id="3873"/>
    <lineage>
        <taxon>Eukaryota</taxon>
        <taxon>Viridiplantae</taxon>
        <taxon>Streptophyta</taxon>
        <taxon>Embryophyta</taxon>
        <taxon>Tracheophyta</taxon>
        <taxon>Spermatophyta</taxon>
        <taxon>Magnoliopsida</taxon>
        <taxon>eudicotyledons</taxon>
        <taxon>Gunneridae</taxon>
        <taxon>Pentapetalae</taxon>
        <taxon>rosids</taxon>
        <taxon>fabids</taxon>
        <taxon>Fabales</taxon>
        <taxon>Fabaceae</taxon>
        <taxon>Papilionoideae</taxon>
        <taxon>50 kb inversion clade</taxon>
        <taxon>genistoids sensu lato</taxon>
        <taxon>core genistoids</taxon>
        <taxon>Genisteae</taxon>
        <taxon>Lupinus</taxon>
    </lineage>
</organism>
<dbReference type="PANTHER" id="PTHR34461">
    <property type="entry name" value="EXPRESSED PROTEIN"/>
    <property type="match status" value="1"/>
</dbReference>
<feature type="region of interest" description="Disordered" evidence="1">
    <location>
        <begin position="816"/>
        <end position="853"/>
    </location>
</feature>
<feature type="compositionally biased region" description="Polar residues" evidence="1">
    <location>
        <begin position="834"/>
        <end position="851"/>
    </location>
</feature>
<feature type="compositionally biased region" description="Basic residues" evidence="1">
    <location>
        <begin position="1"/>
        <end position="12"/>
    </location>
</feature>
<comment type="caution">
    <text evidence="2">The sequence shown here is derived from an EMBL/GenBank/DDBJ whole genome shotgun (WGS) entry which is preliminary data.</text>
</comment>
<accession>A0AAV1WBD0</accession>
<reference evidence="2 3" key="1">
    <citation type="submission" date="2024-03" db="EMBL/GenBank/DDBJ databases">
        <authorList>
            <person name="Martinez-Hernandez J."/>
        </authorList>
    </citation>
    <scope>NUCLEOTIDE SEQUENCE [LARGE SCALE GENOMIC DNA]</scope>
</reference>
<evidence type="ECO:0000256" key="1">
    <source>
        <dbReference type="SAM" id="MobiDB-lite"/>
    </source>
</evidence>
<sequence>MDPIRISRKRKASSSSRPHPLSGRLTRSKSQIFLHRNRSGHLHSDSRRRQQPYARSRRRRSRVTGCVTDTRQGSSENDDNKDYDDDVMVLIKDLRKKRKGELNGEDSNCDGEDVSRVLIKDIRLRRVYSSQSSGGGCSDRNGVVDSDCGDQNFDQGIDEIVYQLQDERKCDGKNDENCLEKIADLSEEMVLTTTPHDANVCDNSEVNGDEGKTGEEVCVGVENTPLDKNAEKNDLTLCSQEKLVNIPGAVSYKRQFPFLMEIMGDDFGTSKFQLPLSSQNQEDSKCELKANNSTILDTCQSGASEVDGLIEHVDELSHGNGSKLQSREVTSECLSVPSLNDICLSESKAGPTADFHCVRDVANSLHSDDLKQGSNNKRNIDHDKATNNGCTLEQFGVLNEECILTTPPDAMICDNIEVNLSQLESMPQDVHNVKPMGLARSTPENSGEVFGLTADKIKDPVHKSKSVPRPILNRKLFKTPGSLSYRRMLPFLKDLTKDDSVISEFVHPTLHNKDEIHMYAKKFEVPLSPQGREASIEEHKTDSGHKHGTVKYNALVNNVLVVPANELSHSNQPQLTPSPGILKPPMLLDAKVAIGLPAPSPSDSKLDLCLVKSTTPEAQNLLYINDVTSLALENCSSKQKGLTIDCDERKQFQGMEKCESFVRNPPVAQGLNHLDPKMVDVEKEACRKIIYGKSVMTKHASDKEENDLNGIVYGPSVPSKGSKNESGSCVEENRNVSESKPLLAINPCSREKLLKHAGSFSYKRMLPFILSTMKDNPCVSVIDNYPRLQKCLDQTHILAASASDLQVIPISGSNDCTGNSGTQQESGLHAHGLNNDSSNPISQIPESQSSHDSCKMIQLQDEQVVLNRSCNLESSPDRSISFHKIDSPIMPLGLTVNEVITREKGTISPIPVSTVYPEVKGNSSVLISYNGDKTPEAPEYCQSLSQHKVLDQIRVPAAGTKKGILKRNPRGCRGICTCLNCVSFRLRAERSFEFSRNQFLDAEEVALDLIKELSDLRNMLERSSVSVDGNPIVCTSQVEEACQKAFATEQLAKDRLSQMNDDLNIHCRVKSLQRPRVKFTDNVEEKVIQPFT</sequence>
<evidence type="ECO:0000313" key="2">
    <source>
        <dbReference type="EMBL" id="CAL0306323.1"/>
    </source>
</evidence>
<protein>
    <submittedName>
        <fullName evidence="2">Uncharacterized protein</fullName>
    </submittedName>
</protein>
<evidence type="ECO:0000313" key="3">
    <source>
        <dbReference type="Proteomes" id="UP001497480"/>
    </source>
</evidence>
<dbReference type="AlphaFoldDB" id="A0AAV1WBD0"/>
<proteinExistence type="predicted"/>
<gene>
    <name evidence="2" type="ORF">LLUT_LOCUS7383</name>
</gene>
<dbReference type="PANTHER" id="PTHR34461:SF4">
    <property type="entry name" value="OS01G0101800 PROTEIN"/>
    <property type="match status" value="1"/>
</dbReference>
<feature type="compositionally biased region" description="Polar residues" evidence="1">
    <location>
        <begin position="816"/>
        <end position="826"/>
    </location>
</feature>